<feature type="domain" description="Beta-lactamase-related" evidence="1">
    <location>
        <begin position="8"/>
        <end position="322"/>
    </location>
</feature>
<reference evidence="2 3" key="1">
    <citation type="submission" date="2019-07" db="EMBL/GenBank/DDBJ databases">
        <title>Full genome sequence of Luteimonas sp. Gr-4.</title>
        <authorList>
            <person name="Im W.-T."/>
        </authorList>
    </citation>
    <scope>NUCLEOTIDE SEQUENCE [LARGE SCALE GENOMIC DNA]</scope>
    <source>
        <strain evidence="2 3">Gr-4</strain>
    </source>
</reference>
<accession>A0A518N7I0</accession>
<gene>
    <name evidence="2" type="ORF">FPZ22_06125</name>
</gene>
<protein>
    <submittedName>
        <fullName evidence="2">Beta-lactamase family protein</fullName>
    </submittedName>
</protein>
<organism evidence="2 3">
    <name type="scientific">Luteimonas granuli</name>
    <dbReference type="NCBI Taxonomy" id="1176533"/>
    <lineage>
        <taxon>Bacteria</taxon>
        <taxon>Pseudomonadati</taxon>
        <taxon>Pseudomonadota</taxon>
        <taxon>Gammaproteobacteria</taxon>
        <taxon>Lysobacterales</taxon>
        <taxon>Lysobacteraceae</taxon>
        <taxon>Luteimonas</taxon>
    </lineage>
</organism>
<dbReference type="PANTHER" id="PTHR46825:SF9">
    <property type="entry name" value="BETA-LACTAMASE-RELATED DOMAIN-CONTAINING PROTEIN"/>
    <property type="match status" value="1"/>
</dbReference>
<evidence type="ECO:0000313" key="3">
    <source>
        <dbReference type="Proteomes" id="UP000316584"/>
    </source>
</evidence>
<dbReference type="SUPFAM" id="SSF56601">
    <property type="entry name" value="beta-lactamase/transpeptidase-like"/>
    <property type="match status" value="1"/>
</dbReference>
<dbReference type="AlphaFoldDB" id="A0A518N7I0"/>
<dbReference type="EMBL" id="CP042218">
    <property type="protein sequence ID" value="QDW67863.1"/>
    <property type="molecule type" value="Genomic_DNA"/>
</dbReference>
<dbReference type="Proteomes" id="UP000316584">
    <property type="component" value="Chromosome"/>
</dbReference>
<dbReference type="InterPro" id="IPR050491">
    <property type="entry name" value="AmpC-like"/>
</dbReference>
<evidence type="ECO:0000313" key="2">
    <source>
        <dbReference type="EMBL" id="QDW67863.1"/>
    </source>
</evidence>
<evidence type="ECO:0000259" key="1">
    <source>
        <dbReference type="Pfam" id="PF00144"/>
    </source>
</evidence>
<name>A0A518N7I0_9GAMM</name>
<sequence>MGRQAEIERLMQPYDGDVPGASLLVLKDGRAVVSRGYGRSNLARGTQADAATSYRLASVTKPFTAAAILLLAQDGKLSLDDPVRTWLPSLPAAAEGIIVRHLLNHTSGLPDYEDLMSKPWPGQILDAGVLTLLETQDRLHFEPGSTYRYSNSGYALLALIVERASGMSFADYLRSRIFVPLGMHGTHARVEGGPDIPYRSWGYSATDGGWAATDQNPYSAVLGDGGIYSSIDDLARWDAALDDDRLFSDATRAMAFGRQAAVPDGQETTYYGFGWRVTGDGGRQWHNGESIGFRNAYVRWPRHGLTVVLLSNRNDPTPYRTALEIGGLFLRDELRRTRGATQEKP</sequence>
<dbReference type="Gene3D" id="3.40.710.10">
    <property type="entry name" value="DD-peptidase/beta-lactamase superfamily"/>
    <property type="match status" value="1"/>
</dbReference>
<dbReference type="PANTHER" id="PTHR46825">
    <property type="entry name" value="D-ALANYL-D-ALANINE-CARBOXYPEPTIDASE/ENDOPEPTIDASE AMPH"/>
    <property type="match status" value="1"/>
</dbReference>
<proteinExistence type="predicted"/>
<dbReference type="InterPro" id="IPR012338">
    <property type="entry name" value="Beta-lactam/transpept-like"/>
</dbReference>
<dbReference type="InterPro" id="IPR001466">
    <property type="entry name" value="Beta-lactam-related"/>
</dbReference>
<dbReference type="Pfam" id="PF00144">
    <property type="entry name" value="Beta-lactamase"/>
    <property type="match status" value="1"/>
</dbReference>
<dbReference type="KEGG" id="lug:FPZ22_06125"/>
<keyword evidence="3" id="KW-1185">Reference proteome</keyword>
<dbReference type="OrthoDB" id="9799367at2"/>